<feature type="transmembrane region" description="Helical" evidence="6">
    <location>
        <begin position="281"/>
        <end position="307"/>
    </location>
</feature>
<dbReference type="STRING" id="51511.ENSCSAVP00000011241"/>
<dbReference type="FunCoup" id="H2Z0X9">
    <property type="interactions" value="3"/>
</dbReference>
<organism evidence="9 10">
    <name type="scientific">Ciona savignyi</name>
    <name type="common">Pacific transparent sea squirt</name>
    <dbReference type="NCBI Taxonomy" id="51511"/>
    <lineage>
        <taxon>Eukaryota</taxon>
        <taxon>Metazoa</taxon>
        <taxon>Chordata</taxon>
        <taxon>Tunicata</taxon>
        <taxon>Ascidiacea</taxon>
        <taxon>Phlebobranchia</taxon>
        <taxon>Cionidae</taxon>
        <taxon>Ciona</taxon>
    </lineage>
</organism>
<dbReference type="AlphaFoldDB" id="H2Z0X9"/>
<dbReference type="GeneTree" id="ENSGT00940000155077"/>
<comment type="subcellular location">
    <subcellularLocation>
        <location evidence="1 6">Endoplasmic reticulum membrane</location>
        <topology evidence="1 6">Multi-pass membrane protein</topology>
    </subcellularLocation>
</comment>
<name>H2Z0X9_CIOSA</name>
<evidence type="ECO:0000256" key="2">
    <source>
        <dbReference type="ARBA" id="ARBA00022692"/>
    </source>
</evidence>
<evidence type="ECO:0000313" key="9">
    <source>
        <dbReference type="Ensembl" id="ENSCSAVP00000011241.1"/>
    </source>
</evidence>
<dbReference type="Ensembl" id="ENSCSAVT00000011373.1">
    <property type="protein sequence ID" value="ENSCSAVP00000011241.1"/>
    <property type="gene ID" value="ENSCSAVG00000006582.1"/>
</dbReference>
<dbReference type="InterPro" id="IPR003388">
    <property type="entry name" value="Reticulon"/>
</dbReference>
<sequence>MEYETSPTIKFENAGDVGNDEEKSEKSSASDGSEGFVKVDQELDDHEDPALAKQTEPIKPPVSSFVSEVKPEPKTELSVLQNINPKEQDFASEKCLKAYYDQLPTETAPFSVDAYTADDNLPTYGHNIDAEPSQQFPDFGFSAQNTQEPVVQAQPDLLSHSDILHPEPAIVEEIREADFGLKKEDQTQDEMEMELENEPEMKPLPQDSINTEEPQTESKEPPSEEPLKQEDPVKDFVDEVEKSPPTPEACSKSTDLSSLLTLSVGGVKDLLYWKDVKVSGVVFGLLLLVLLSLNCFSVVSVVAYFTLSMLAVTITFRLYKLVLQTLNGTQQPNPFQSLLDMEIALSSEQVHKYTDAALDHVNCTLVSTRDLLLVKNTVASLKFGVFMWLLTYIGCCFNGLTILILGVVAAFSIPPVYQKYQVPIDNHYNMAAQKVAQATNTIRSKIPGAKPKTQ</sequence>
<dbReference type="Proteomes" id="UP000007875">
    <property type="component" value="Unassembled WGS sequence"/>
</dbReference>
<proteinExistence type="predicted"/>
<evidence type="ECO:0000256" key="3">
    <source>
        <dbReference type="ARBA" id="ARBA00022824"/>
    </source>
</evidence>
<keyword evidence="2 6" id="KW-0812">Transmembrane</keyword>
<feature type="compositionally biased region" description="Basic and acidic residues" evidence="7">
    <location>
        <begin position="216"/>
        <end position="231"/>
    </location>
</feature>
<evidence type="ECO:0000259" key="8">
    <source>
        <dbReference type="PROSITE" id="PS50845"/>
    </source>
</evidence>
<evidence type="ECO:0000256" key="4">
    <source>
        <dbReference type="ARBA" id="ARBA00022989"/>
    </source>
</evidence>
<keyword evidence="10" id="KW-1185">Reference proteome</keyword>
<dbReference type="PANTHER" id="PTHR45799">
    <property type="entry name" value="RETICULON-LIKE PROTEIN"/>
    <property type="match status" value="1"/>
</dbReference>
<dbReference type="PANTHER" id="PTHR45799:SF2">
    <property type="entry name" value="RETICULON-LIKE PROTEIN"/>
    <property type="match status" value="1"/>
</dbReference>
<dbReference type="PROSITE" id="PS50845">
    <property type="entry name" value="RETICULON"/>
    <property type="match status" value="1"/>
</dbReference>
<dbReference type="InParanoid" id="H2Z0X9"/>
<evidence type="ECO:0000256" key="1">
    <source>
        <dbReference type="ARBA" id="ARBA00004477"/>
    </source>
</evidence>
<feature type="transmembrane region" description="Helical" evidence="6">
    <location>
        <begin position="385"/>
        <end position="411"/>
    </location>
</feature>
<reference evidence="9" key="2">
    <citation type="submission" date="2025-08" db="UniProtKB">
        <authorList>
            <consortium name="Ensembl"/>
        </authorList>
    </citation>
    <scope>IDENTIFICATION</scope>
</reference>
<dbReference type="Gene3D" id="1.20.5.2480">
    <property type="match status" value="1"/>
</dbReference>
<reference evidence="9" key="3">
    <citation type="submission" date="2025-09" db="UniProtKB">
        <authorList>
            <consortium name="Ensembl"/>
        </authorList>
    </citation>
    <scope>IDENTIFICATION</scope>
</reference>
<keyword evidence="4 6" id="KW-1133">Transmembrane helix</keyword>
<keyword evidence="5 6" id="KW-0472">Membrane</keyword>
<evidence type="ECO:0000256" key="5">
    <source>
        <dbReference type="ARBA" id="ARBA00023136"/>
    </source>
</evidence>
<evidence type="ECO:0000256" key="6">
    <source>
        <dbReference type="RuleBase" id="RU363132"/>
    </source>
</evidence>
<accession>H2Z0X9</accession>
<feature type="region of interest" description="Disordered" evidence="7">
    <location>
        <begin position="184"/>
        <end position="231"/>
    </location>
</feature>
<keyword evidence="3 6" id="KW-0256">Endoplasmic reticulum</keyword>
<feature type="domain" description="Reticulon" evidence="8">
    <location>
        <begin position="267"/>
        <end position="454"/>
    </location>
</feature>
<protein>
    <recommendedName>
        <fullName evidence="6">Reticulon-like protein</fullName>
    </recommendedName>
</protein>
<evidence type="ECO:0000313" key="10">
    <source>
        <dbReference type="Proteomes" id="UP000007875"/>
    </source>
</evidence>
<dbReference type="InterPro" id="IPR046964">
    <property type="entry name" value="RTN1-4"/>
</dbReference>
<reference evidence="10" key="1">
    <citation type="submission" date="2003-08" db="EMBL/GenBank/DDBJ databases">
        <authorList>
            <person name="Birren B."/>
            <person name="Nusbaum C."/>
            <person name="Abebe A."/>
            <person name="Abouelleil A."/>
            <person name="Adekoya E."/>
            <person name="Ait-zahra M."/>
            <person name="Allen N."/>
            <person name="Allen T."/>
            <person name="An P."/>
            <person name="Anderson M."/>
            <person name="Anderson S."/>
            <person name="Arachchi H."/>
            <person name="Armbruster J."/>
            <person name="Bachantsang P."/>
            <person name="Baldwin J."/>
            <person name="Barry A."/>
            <person name="Bayul T."/>
            <person name="Blitshsteyn B."/>
            <person name="Bloom T."/>
            <person name="Blye J."/>
            <person name="Boguslavskiy L."/>
            <person name="Borowsky M."/>
            <person name="Boukhgalter B."/>
            <person name="Brunache A."/>
            <person name="Butler J."/>
            <person name="Calixte N."/>
            <person name="Calvo S."/>
            <person name="Camarata J."/>
            <person name="Campo K."/>
            <person name="Chang J."/>
            <person name="Cheshatsang Y."/>
            <person name="Citroen M."/>
            <person name="Collymore A."/>
            <person name="Considine T."/>
            <person name="Cook A."/>
            <person name="Cooke P."/>
            <person name="Corum B."/>
            <person name="Cuomo C."/>
            <person name="David R."/>
            <person name="Dawoe T."/>
            <person name="Degray S."/>
            <person name="Dodge S."/>
            <person name="Dooley K."/>
            <person name="Dorje P."/>
            <person name="Dorjee K."/>
            <person name="Dorris L."/>
            <person name="Duffey N."/>
            <person name="Dupes A."/>
            <person name="Elkins T."/>
            <person name="Engels R."/>
            <person name="Erickson J."/>
            <person name="Farina A."/>
            <person name="Faro S."/>
            <person name="Ferreira P."/>
            <person name="Fischer H."/>
            <person name="Fitzgerald M."/>
            <person name="Foley K."/>
            <person name="Gage D."/>
            <person name="Galagan J."/>
            <person name="Gearin G."/>
            <person name="Gnerre S."/>
            <person name="Gnirke A."/>
            <person name="Goyette A."/>
            <person name="Graham J."/>
            <person name="Grandbois E."/>
            <person name="Gyaltsen K."/>
            <person name="Hafez N."/>
            <person name="Hagopian D."/>
            <person name="Hagos B."/>
            <person name="Hall J."/>
            <person name="Hatcher B."/>
            <person name="Heller A."/>
            <person name="Higgins H."/>
            <person name="Honan T."/>
            <person name="Horn A."/>
            <person name="Houde N."/>
            <person name="Hughes L."/>
            <person name="Hulme W."/>
            <person name="Husby E."/>
            <person name="Iliev I."/>
            <person name="Jaffe D."/>
            <person name="Jones C."/>
            <person name="Kamal M."/>
            <person name="Kamat A."/>
            <person name="Kamvysselis M."/>
            <person name="Karlsson E."/>
            <person name="Kells C."/>
            <person name="Kieu A."/>
            <person name="Kisner P."/>
            <person name="Kodira C."/>
            <person name="Kulbokas E."/>
            <person name="Labutti K."/>
            <person name="Lama D."/>
            <person name="Landers T."/>
            <person name="Leger J."/>
            <person name="Levine S."/>
            <person name="Lewis D."/>
            <person name="Lewis T."/>
            <person name="Lindblad-toh K."/>
            <person name="Liu X."/>
            <person name="Lokyitsang T."/>
            <person name="Lokyitsang Y."/>
            <person name="Lucien O."/>
            <person name="Lui A."/>
            <person name="Ma L.J."/>
            <person name="Mabbitt R."/>
            <person name="Macdonald J."/>
            <person name="Maclean C."/>
            <person name="Major J."/>
            <person name="Manning J."/>
            <person name="Marabella R."/>
            <person name="Maru K."/>
            <person name="Matthews C."/>
            <person name="Mauceli E."/>
            <person name="Mccarthy M."/>
            <person name="Mcdonough S."/>
            <person name="Mcghee T."/>
            <person name="Meldrim J."/>
            <person name="Meneus L."/>
            <person name="Mesirov J."/>
            <person name="Mihalev A."/>
            <person name="Mihova T."/>
            <person name="Mikkelsen T."/>
            <person name="Mlenga V."/>
            <person name="Moru K."/>
            <person name="Mozes J."/>
            <person name="Mulrain L."/>
            <person name="Munson G."/>
            <person name="Naylor J."/>
            <person name="Newes C."/>
            <person name="Nguyen C."/>
            <person name="Nguyen N."/>
            <person name="Nguyen T."/>
            <person name="Nicol R."/>
            <person name="Nielsen C."/>
            <person name="Nizzari M."/>
            <person name="Norbu C."/>
            <person name="Norbu N."/>
            <person name="O'donnell P."/>
            <person name="Okoawo O."/>
            <person name="O'leary S."/>
            <person name="Omotosho B."/>
            <person name="O'neill K."/>
            <person name="Osman S."/>
            <person name="Parker S."/>
            <person name="Perrin D."/>
            <person name="Phunkhang P."/>
            <person name="Piqani B."/>
            <person name="Purcell S."/>
            <person name="Rachupka T."/>
            <person name="Ramasamy U."/>
            <person name="Rameau R."/>
            <person name="Ray V."/>
            <person name="Raymond C."/>
            <person name="Retta R."/>
            <person name="Richardson S."/>
            <person name="Rise C."/>
            <person name="Rodriguez J."/>
            <person name="Rogers J."/>
            <person name="Rogov P."/>
            <person name="Rutman M."/>
            <person name="Schupbach R."/>
            <person name="Seaman C."/>
            <person name="Settipalli S."/>
            <person name="Sharpe T."/>
            <person name="Sheridan J."/>
            <person name="Sherpa N."/>
            <person name="Shi J."/>
            <person name="Smirnov S."/>
            <person name="Smith C."/>
            <person name="Sougnez C."/>
            <person name="Spencer B."/>
            <person name="Stalker J."/>
            <person name="Stange-thomann N."/>
            <person name="Stavropoulos S."/>
            <person name="Stetson K."/>
            <person name="Stone C."/>
            <person name="Stone S."/>
            <person name="Stubbs M."/>
            <person name="Talamas J."/>
            <person name="Tchuinga P."/>
            <person name="Tenzing P."/>
            <person name="Tesfaye S."/>
            <person name="Theodore J."/>
            <person name="Thoulutsang Y."/>
            <person name="Topham K."/>
            <person name="Towey S."/>
            <person name="Tsamla T."/>
            <person name="Tsomo N."/>
            <person name="Vallee D."/>
            <person name="Vassiliev H."/>
            <person name="Venkataraman V."/>
            <person name="Vinson J."/>
            <person name="Vo A."/>
            <person name="Wade C."/>
            <person name="Wang S."/>
            <person name="Wangchuk T."/>
            <person name="Wangdi T."/>
            <person name="Whittaker C."/>
            <person name="Wilkinson J."/>
            <person name="Wu Y."/>
            <person name="Wyman D."/>
            <person name="Yadav S."/>
            <person name="Yang S."/>
            <person name="Yang X."/>
            <person name="Yeager S."/>
            <person name="Yee E."/>
            <person name="Young G."/>
            <person name="Zainoun J."/>
            <person name="Zembeck L."/>
            <person name="Zimmer A."/>
            <person name="Zody M."/>
            <person name="Lander E."/>
        </authorList>
    </citation>
    <scope>NUCLEOTIDE SEQUENCE [LARGE SCALE GENOMIC DNA]</scope>
</reference>
<evidence type="ECO:0000256" key="7">
    <source>
        <dbReference type="SAM" id="MobiDB-lite"/>
    </source>
</evidence>
<dbReference type="GO" id="GO:0005789">
    <property type="term" value="C:endoplasmic reticulum membrane"/>
    <property type="evidence" value="ECO:0007669"/>
    <property type="project" value="UniProtKB-SubCell"/>
</dbReference>
<feature type="compositionally biased region" description="Acidic residues" evidence="7">
    <location>
        <begin position="187"/>
        <end position="198"/>
    </location>
</feature>
<feature type="region of interest" description="Disordered" evidence="7">
    <location>
        <begin position="1"/>
        <end position="81"/>
    </location>
</feature>
<dbReference type="Pfam" id="PF02453">
    <property type="entry name" value="Reticulon"/>
    <property type="match status" value="1"/>
</dbReference>
<dbReference type="eggNOG" id="KOG1792">
    <property type="taxonomic scope" value="Eukaryota"/>
</dbReference>